<feature type="transmembrane region" description="Helical" evidence="1">
    <location>
        <begin position="12"/>
        <end position="31"/>
    </location>
</feature>
<reference evidence="2 3" key="1">
    <citation type="submission" date="2016-10" db="EMBL/GenBank/DDBJ databases">
        <authorList>
            <person name="de Groot N.N."/>
        </authorList>
    </citation>
    <scope>NUCLEOTIDE SEQUENCE [LARGE SCALE GENOMIC DNA]</scope>
    <source>
        <strain evidence="2 3">DSM 44778</strain>
    </source>
</reference>
<dbReference type="RefSeq" id="WP_093231371.1">
    <property type="nucleotide sequence ID" value="NZ_FORR01000021.1"/>
</dbReference>
<sequence>MEPTIDIFKLMIQFIGFVVGFVILAVVCDKIENRIDPKRKRYTSANGTIHYVSNNHTRDFINYNSRRNGSGGESGY</sequence>
<dbReference type="AlphaFoldDB" id="A0A1I3U2U1"/>
<proteinExistence type="predicted"/>
<protein>
    <submittedName>
        <fullName evidence="2">Uncharacterized protein</fullName>
    </submittedName>
</protein>
<evidence type="ECO:0000313" key="2">
    <source>
        <dbReference type="EMBL" id="SFJ77245.1"/>
    </source>
</evidence>
<keyword evidence="1" id="KW-1133">Transmembrane helix</keyword>
<dbReference type="EMBL" id="FORR01000021">
    <property type="protein sequence ID" value="SFJ77245.1"/>
    <property type="molecule type" value="Genomic_DNA"/>
</dbReference>
<name>A0A1I3U2U1_9BACL</name>
<organism evidence="2 3">
    <name type="scientific">Thermoflavimicrobium dichotomicum</name>
    <dbReference type="NCBI Taxonomy" id="46223"/>
    <lineage>
        <taxon>Bacteria</taxon>
        <taxon>Bacillati</taxon>
        <taxon>Bacillota</taxon>
        <taxon>Bacilli</taxon>
        <taxon>Bacillales</taxon>
        <taxon>Thermoactinomycetaceae</taxon>
        <taxon>Thermoflavimicrobium</taxon>
    </lineage>
</organism>
<evidence type="ECO:0000256" key="1">
    <source>
        <dbReference type="SAM" id="Phobius"/>
    </source>
</evidence>
<keyword evidence="3" id="KW-1185">Reference proteome</keyword>
<gene>
    <name evidence="2" type="ORF">SAMN05421852_12137</name>
</gene>
<keyword evidence="1" id="KW-0812">Transmembrane</keyword>
<accession>A0A1I3U2U1</accession>
<evidence type="ECO:0000313" key="3">
    <source>
        <dbReference type="Proteomes" id="UP000199545"/>
    </source>
</evidence>
<dbReference type="Proteomes" id="UP000199545">
    <property type="component" value="Unassembled WGS sequence"/>
</dbReference>
<keyword evidence="1" id="KW-0472">Membrane</keyword>